<dbReference type="GeneID" id="107435613"/>
<evidence type="ECO:0000259" key="1">
    <source>
        <dbReference type="PROSITE" id="PS51277"/>
    </source>
</evidence>
<dbReference type="PANTHER" id="PTHR31236:SF59">
    <property type="entry name" value="BURP DOMAIN PROTEIN"/>
    <property type="match status" value="1"/>
</dbReference>
<dbReference type="Proteomes" id="UP001652623">
    <property type="component" value="Chromosome 9"/>
</dbReference>
<keyword evidence="2" id="KW-1185">Reference proteome</keyword>
<evidence type="ECO:0000313" key="3">
    <source>
        <dbReference type="RefSeq" id="XP_048336924.2"/>
    </source>
</evidence>
<sequence length="335" mass="37615">MLDLPKNGRITGKGKRLLPALLAHLEMLNSTVDVIVSWASLRLVHGHHGNSTREITQPHDHPQEFSGEGRKWNKNFINIPQEEGDFGGAAIIDEANLKNHHHMPFNGLSQIDHMKASKRGFFTLDDLHVGKTMPIDFPSINISTLPRFLPRQEADLIPFSSNKLPYLLQLFSFSEGSPEANLTEKTLKICELKHTKGETKLCATSFESMLDSVRAILGKENHYKVETIEHIRNPVVQNYTFLEVSEELSKSKKLVACHILPYPYAVFYCHSQEAARLFKVSVGGENGDRVEGVAVCHMDTSDWSPSNQMLLLLGVKRGTPICHLISPTSLIWVSY</sequence>
<dbReference type="PANTHER" id="PTHR31236">
    <property type="entry name" value="BURP DOMAIN PROTEIN USPL1-LIKE"/>
    <property type="match status" value="1"/>
</dbReference>
<name>A0ABM3IWQ6_ZIZJJ</name>
<gene>
    <name evidence="3" type="primary">LOC107435613</name>
</gene>
<dbReference type="RefSeq" id="XP_048336924.2">
    <property type="nucleotide sequence ID" value="XM_048480967.2"/>
</dbReference>
<dbReference type="SMART" id="SM01045">
    <property type="entry name" value="BURP"/>
    <property type="match status" value="1"/>
</dbReference>
<dbReference type="PROSITE" id="PS51277">
    <property type="entry name" value="BURP"/>
    <property type="match status" value="1"/>
</dbReference>
<dbReference type="Pfam" id="PF03181">
    <property type="entry name" value="BURP"/>
    <property type="match status" value="1"/>
</dbReference>
<dbReference type="InterPro" id="IPR004873">
    <property type="entry name" value="BURP_dom"/>
</dbReference>
<proteinExistence type="predicted"/>
<protein>
    <submittedName>
        <fullName evidence="3">BURP domain-containing protein BNM2A</fullName>
    </submittedName>
</protein>
<dbReference type="InterPro" id="IPR044816">
    <property type="entry name" value="BURP"/>
</dbReference>
<feature type="domain" description="BURP" evidence="1">
    <location>
        <begin position="121"/>
        <end position="335"/>
    </location>
</feature>
<organism evidence="2 3">
    <name type="scientific">Ziziphus jujuba</name>
    <name type="common">Chinese jujube</name>
    <name type="synonym">Ziziphus sativa</name>
    <dbReference type="NCBI Taxonomy" id="326968"/>
    <lineage>
        <taxon>Eukaryota</taxon>
        <taxon>Viridiplantae</taxon>
        <taxon>Streptophyta</taxon>
        <taxon>Embryophyta</taxon>
        <taxon>Tracheophyta</taxon>
        <taxon>Spermatophyta</taxon>
        <taxon>Magnoliopsida</taxon>
        <taxon>eudicotyledons</taxon>
        <taxon>Gunneridae</taxon>
        <taxon>Pentapetalae</taxon>
        <taxon>rosids</taxon>
        <taxon>fabids</taxon>
        <taxon>Rosales</taxon>
        <taxon>Rhamnaceae</taxon>
        <taxon>Paliureae</taxon>
        <taxon>Ziziphus</taxon>
    </lineage>
</organism>
<reference evidence="3" key="1">
    <citation type="submission" date="2025-08" db="UniProtKB">
        <authorList>
            <consortium name="RefSeq"/>
        </authorList>
    </citation>
    <scope>IDENTIFICATION</scope>
    <source>
        <tissue evidence="3">Seedling</tissue>
    </source>
</reference>
<accession>A0ABM3IWQ6</accession>
<evidence type="ECO:0000313" key="2">
    <source>
        <dbReference type="Proteomes" id="UP001652623"/>
    </source>
</evidence>